<evidence type="ECO:0000313" key="4">
    <source>
        <dbReference type="Proteomes" id="UP001627154"/>
    </source>
</evidence>
<protein>
    <recommendedName>
        <fullName evidence="2">Mutator-like transposase domain-containing protein</fullName>
    </recommendedName>
</protein>
<evidence type="ECO:0000256" key="1">
    <source>
        <dbReference type="SAM" id="MobiDB-lite"/>
    </source>
</evidence>
<gene>
    <name evidence="3" type="ORF">TKK_000483</name>
</gene>
<dbReference type="EMBL" id="JBJJXI010000007">
    <property type="protein sequence ID" value="KAL3407508.1"/>
    <property type="molecule type" value="Genomic_DNA"/>
</dbReference>
<name>A0ABD2XR44_9HYME</name>
<dbReference type="Proteomes" id="UP001627154">
    <property type="component" value="Unassembled WGS sequence"/>
</dbReference>
<evidence type="ECO:0000313" key="3">
    <source>
        <dbReference type="EMBL" id="KAL3407508.1"/>
    </source>
</evidence>
<comment type="caution">
    <text evidence="3">The sequence shown here is derived from an EMBL/GenBank/DDBJ whole genome shotgun (WGS) entry which is preliminary data.</text>
</comment>
<dbReference type="Pfam" id="PF20700">
    <property type="entry name" value="Mutator"/>
    <property type="match status" value="1"/>
</dbReference>
<reference evidence="3 4" key="1">
    <citation type="journal article" date="2024" name="bioRxiv">
        <title>A reference genome for Trichogramma kaykai: A tiny desert-dwelling parasitoid wasp with competing sex-ratio distorters.</title>
        <authorList>
            <person name="Culotta J."/>
            <person name="Lindsey A.R."/>
        </authorList>
    </citation>
    <scope>NUCLEOTIDE SEQUENCE [LARGE SCALE GENOMIC DNA]</scope>
    <source>
        <strain evidence="3 4">KSX58</strain>
    </source>
</reference>
<proteinExistence type="predicted"/>
<dbReference type="AlphaFoldDB" id="A0ABD2XR44"/>
<feature type="region of interest" description="Disordered" evidence="1">
    <location>
        <begin position="193"/>
        <end position="216"/>
    </location>
</feature>
<keyword evidence="4" id="KW-1185">Reference proteome</keyword>
<evidence type="ECO:0000259" key="2">
    <source>
        <dbReference type="Pfam" id="PF20700"/>
    </source>
</evidence>
<organism evidence="3 4">
    <name type="scientific">Trichogramma kaykai</name>
    <dbReference type="NCBI Taxonomy" id="54128"/>
    <lineage>
        <taxon>Eukaryota</taxon>
        <taxon>Metazoa</taxon>
        <taxon>Ecdysozoa</taxon>
        <taxon>Arthropoda</taxon>
        <taxon>Hexapoda</taxon>
        <taxon>Insecta</taxon>
        <taxon>Pterygota</taxon>
        <taxon>Neoptera</taxon>
        <taxon>Endopterygota</taxon>
        <taxon>Hymenoptera</taxon>
        <taxon>Apocrita</taxon>
        <taxon>Proctotrupomorpha</taxon>
        <taxon>Chalcidoidea</taxon>
        <taxon>Trichogrammatidae</taxon>
        <taxon>Trichogramma</taxon>
    </lineage>
</organism>
<feature type="domain" description="Mutator-like transposase" evidence="2">
    <location>
        <begin position="24"/>
        <end position="144"/>
    </location>
</feature>
<sequence length="216" mass="24362">MYSRGRTPGDSTNYQKQRFERALCCVTCKGKVKLSEQSLRGLGFQINVKCSDCQRELSVDSSQKIGTMSNAYEINRRSVLMIRALGHGHTGLETLCGLMDTLPPVTQSHFDTINSQLCQASKSVADFSMREAVKEELNATEGEEVATFNDGKRGLLDIMKEFDLYIGENAVNWANKSNETRYFHAERATQASTKEARVERRSRRRNQDEYYAAGAH</sequence>
<dbReference type="InterPro" id="IPR049012">
    <property type="entry name" value="Mutator_transp_dom"/>
</dbReference>
<accession>A0ABD2XR44</accession>